<name>A0A1X9ML13_9BACI</name>
<dbReference type="AlphaFoldDB" id="A0A1X9ML13"/>
<evidence type="ECO:0000313" key="1">
    <source>
        <dbReference type="EMBL" id="ARK32451.1"/>
    </source>
</evidence>
<dbReference type="EMBL" id="CP020814">
    <property type="protein sequence ID" value="ARK32451.1"/>
    <property type="molecule type" value="Genomic_DNA"/>
</dbReference>
<dbReference type="Proteomes" id="UP000193006">
    <property type="component" value="Chromosome"/>
</dbReference>
<evidence type="ECO:0008006" key="3">
    <source>
        <dbReference type="Google" id="ProtNLM"/>
    </source>
</evidence>
<dbReference type="Gene3D" id="3.90.550.10">
    <property type="entry name" value="Spore Coat Polysaccharide Biosynthesis Protein SpsA, Chain A"/>
    <property type="match status" value="1"/>
</dbReference>
<organism evidence="1 2">
    <name type="scientific">Halalkalibacter krulwichiae</name>
    <dbReference type="NCBI Taxonomy" id="199441"/>
    <lineage>
        <taxon>Bacteria</taxon>
        <taxon>Bacillati</taxon>
        <taxon>Bacillota</taxon>
        <taxon>Bacilli</taxon>
        <taxon>Bacillales</taxon>
        <taxon>Bacillaceae</taxon>
        <taxon>Halalkalibacter</taxon>
    </lineage>
</organism>
<dbReference type="InterPro" id="IPR029044">
    <property type="entry name" value="Nucleotide-diphossugar_trans"/>
</dbReference>
<dbReference type="SUPFAM" id="SSF53448">
    <property type="entry name" value="Nucleotide-diphospho-sugar transferases"/>
    <property type="match status" value="1"/>
</dbReference>
<keyword evidence="2" id="KW-1185">Reference proteome</keyword>
<proteinExistence type="predicted"/>
<protein>
    <recommendedName>
        <fullName evidence="3">Glycosyl transferase family 2</fullName>
    </recommendedName>
</protein>
<dbReference type="KEGG" id="bkw:BkAM31D_22735"/>
<dbReference type="STRING" id="199441.BkAM31D_22735"/>
<reference evidence="1 2" key="1">
    <citation type="submission" date="2017-04" db="EMBL/GenBank/DDBJ databases">
        <title>Bacillus krulwichiae AM31D Genome sequencing and assembly.</title>
        <authorList>
            <person name="Krulwich T.A."/>
            <person name="Anastor L."/>
            <person name="Ehrlich R."/>
            <person name="Ehrlich G.D."/>
            <person name="Janto B."/>
        </authorList>
    </citation>
    <scope>NUCLEOTIDE SEQUENCE [LARGE SCALE GENOMIC DNA]</scope>
    <source>
        <strain evidence="1 2">AM31D</strain>
    </source>
</reference>
<accession>A0A1X9ML13</accession>
<sequence length="262" mass="30844">MAIMDADDIATFDRIEKQVRYMEENLNIDAIGTYFKLFGQKLKRTVKPALCSPEEIKVCLLFSNPIGNPTSFIRLDTLNKYNIKYNLDYFVAQDYDFWAQLSKVGNLAILPEVLLNYRTGHSNITKTSIQTKAVKRKKVINSIHQDLLNYYGFELTKDEIQIYYDFYNDAPQNGMSGITILDLSNLLEKMIKQNNEKKIFEETLFLKVLFNTTFSMGILNNPFITLENKIELYNRLTYMCKAPRKSKEKFYFMLKHLYRLFR</sequence>
<evidence type="ECO:0000313" key="2">
    <source>
        <dbReference type="Proteomes" id="UP000193006"/>
    </source>
</evidence>
<gene>
    <name evidence="1" type="ORF">BkAM31D_22735</name>
</gene>